<protein>
    <submittedName>
        <fullName evidence="1">Uncharacterized protein</fullName>
    </submittedName>
</protein>
<sequence length="63" mass="7133">MTINQFLQITERGIKVVINFENGETASFNYFSSFEKNDVYQANKDKEITLVQPAAGAIFLTVK</sequence>
<dbReference type="Proteomes" id="UP000502113">
    <property type="component" value="Segment"/>
</dbReference>
<dbReference type="EMBL" id="MT119361">
    <property type="protein sequence ID" value="QIQ66330.1"/>
    <property type="molecule type" value="Genomic_DNA"/>
</dbReference>
<proteinExistence type="predicted"/>
<reference evidence="2" key="1">
    <citation type="submission" date="2020-02" db="EMBL/GenBank/DDBJ databases">
        <authorList>
            <person name="Olsen N.S."/>
            <person name="Forero-Junco L."/>
            <person name="Kot W."/>
            <person name="Hansen L.H."/>
        </authorList>
    </citation>
    <scope>NUCLEOTIDE SEQUENCE [LARGE SCALE GENOMIC DNA]</scope>
</reference>
<name>A0A6G9LL11_9CAUD</name>
<organism evidence="1 2">
    <name type="scientific">Enterococcus phage vipetofem</name>
    <dbReference type="NCBI Taxonomy" id="2719594"/>
    <lineage>
        <taxon>Viruses</taxon>
        <taxon>Duplodnaviria</taxon>
        <taxon>Heunggongvirae</taxon>
        <taxon>Uroviricota</taxon>
        <taxon>Caudoviricetes</taxon>
        <taxon>Andrewesvirinae</taxon>
        <taxon>Vipetofemvirus</taxon>
        <taxon>Vipetofemvirus vipetofem</taxon>
    </lineage>
</organism>
<evidence type="ECO:0000313" key="2">
    <source>
        <dbReference type="Proteomes" id="UP000502113"/>
    </source>
</evidence>
<accession>A0A6G9LL11</accession>
<gene>
    <name evidence="1" type="ORF">vipetofem_32</name>
</gene>
<evidence type="ECO:0000313" key="1">
    <source>
        <dbReference type="EMBL" id="QIQ66330.1"/>
    </source>
</evidence>
<keyword evidence="2" id="KW-1185">Reference proteome</keyword>